<dbReference type="Proteomes" id="UP001152531">
    <property type="component" value="Unassembled WGS sequence"/>
</dbReference>
<dbReference type="EMBL" id="CALSDN010000002">
    <property type="protein sequence ID" value="CAH6719254.1"/>
    <property type="molecule type" value="Genomic_DNA"/>
</dbReference>
<accession>A0ACA9Y2S0</accession>
<sequence length="399" mass="45401">MSSHDEYSSDDESIIEGSNTQLGFVDVPIDEEVTIEDTILGGEPVWLHPQSFPDEKLITCKNCGNKMALYLQAFSPFGDEFHDRVIYIFGCLNTKTCSYKDGSIRCIRGISKDPIKMEELEKEQQREIQNELDQKLQLENKKKLRDELTKDLFGSGKADNPFSKNTDNPFSNPFASPFKSEPKQPEVKAETKTYASVTAETIPPVTKKEIVKYELPSYPGYFVFVEKEKFKKQGLDPELEKYKDLIDNNSINEEDVGPSSKVNLNPQQSKIANMLDDKFFETFSNTVQYNPGQVLRFDLGGKPLLYNGKDKVAKAFTTSPFNIPAPAINPSSSRQFELQLMPKTIIDLERDEINIMDGMSWGTIIVCTDVEDYVPPEYFDENHVAYVEEYCGVQWEESV</sequence>
<name>A0ACA9Y2S0_9ASCO</name>
<organism evidence="1 2">
    <name type="scientific">[Candida] jaroonii</name>
    <dbReference type="NCBI Taxonomy" id="467808"/>
    <lineage>
        <taxon>Eukaryota</taxon>
        <taxon>Fungi</taxon>
        <taxon>Dikarya</taxon>
        <taxon>Ascomycota</taxon>
        <taxon>Saccharomycotina</taxon>
        <taxon>Pichiomycetes</taxon>
        <taxon>Debaryomycetaceae</taxon>
        <taxon>Yamadazyma</taxon>
    </lineage>
</organism>
<gene>
    <name evidence="1" type="ORF">CLIB1444_02S04346</name>
</gene>
<keyword evidence="2" id="KW-1185">Reference proteome</keyword>
<comment type="caution">
    <text evidence="1">The sequence shown here is derived from an EMBL/GenBank/DDBJ whole genome shotgun (WGS) entry which is preliminary data.</text>
</comment>
<reference evidence="1" key="1">
    <citation type="submission" date="2022-06" db="EMBL/GenBank/DDBJ databases">
        <authorList>
            <person name="Legras J.-L."/>
            <person name="Devillers H."/>
            <person name="Grondin C."/>
        </authorList>
    </citation>
    <scope>NUCLEOTIDE SEQUENCE</scope>
    <source>
        <strain evidence="1">CLIB 1444</strain>
    </source>
</reference>
<evidence type="ECO:0000313" key="2">
    <source>
        <dbReference type="Proteomes" id="UP001152531"/>
    </source>
</evidence>
<evidence type="ECO:0000313" key="1">
    <source>
        <dbReference type="EMBL" id="CAH6719254.1"/>
    </source>
</evidence>
<proteinExistence type="predicted"/>
<protein>
    <submittedName>
        <fullName evidence="1">20S rRNA accumulation protein 4</fullName>
    </submittedName>
</protein>